<name>U1PHK3_9EURY</name>
<dbReference type="InterPro" id="IPR011991">
    <property type="entry name" value="ArsR-like_HTH"/>
</dbReference>
<dbReference type="Proteomes" id="UP000030649">
    <property type="component" value="Unassembled WGS sequence"/>
</dbReference>
<dbReference type="InterPro" id="IPR001845">
    <property type="entry name" value="HTH_ArsR_DNA-bd_dom"/>
</dbReference>
<gene>
    <name evidence="2" type="ORF">J07HQW1_03189</name>
</gene>
<dbReference type="AlphaFoldDB" id="U1PHK3"/>
<feature type="non-terminal residue" evidence="2">
    <location>
        <position position="1"/>
    </location>
</feature>
<accession>U1PHK3</accession>
<dbReference type="GO" id="GO:0003700">
    <property type="term" value="F:DNA-binding transcription factor activity"/>
    <property type="evidence" value="ECO:0007669"/>
    <property type="project" value="InterPro"/>
</dbReference>
<sequence length="146" mass="16490">VVPDEDYVEEVIDWSRGVPRIAVALVYRSLEEAFRSGREVDSDAVSAAAEKLGLVGMEKEVYSIPESRLTVLTRMLLDTDERGMQPSKLVDLLNKDKSTVSYHLRELRDAEIVESERSGRRAFYSIREAVKPIVQSRVVQQGEIHG</sequence>
<dbReference type="EMBL" id="KE356560">
    <property type="protein sequence ID" value="ERG93132.1"/>
    <property type="molecule type" value="Genomic_DNA"/>
</dbReference>
<dbReference type="PROSITE" id="PS50987">
    <property type="entry name" value="HTH_ARSR_2"/>
    <property type="match status" value="1"/>
</dbReference>
<dbReference type="Gene3D" id="1.10.10.10">
    <property type="entry name" value="Winged helix-like DNA-binding domain superfamily/Winged helix DNA-binding domain"/>
    <property type="match status" value="1"/>
</dbReference>
<evidence type="ECO:0000259" key="1">
    <source>
        <dbReference type="PROSITE" id="PS50987"/>
    </source>
</evidence>
<dbReference type="SMART" id="SM00418">
    <property type="entry name" value="HTH_ARSR"/>
    <property type="match status" value="1"/>
</dbReference>
<dbReference type="SUPFAM" id="SSF46785">
    <property type="entry name" value="Winged helix' DNA-binding domain"/>
    <property type="match status" value="1"/>
</dbReference>
<dbReference type="STRING" id="1238424.J07HQW1_03189"/>
<evidence type="ECO:0000313" key="2">
    <source>
        <dbReference type="EMBL" id="ERG93132.1"/>
    </source>
</evidence>
<proteinExistence type="predicted"/>
<dbReference type="CDD" id="cd00090">
    <property type="entry name" value="HTH_ARSR"/>
    <property type="match status" value="1"/>
</dbReference>
<organism evidence="2 3">
    <name type="scientific">Haloquadratum walsbyi J07HQW1</name>
    <dbReference type="NCBI Taxonomy" id="1238424"/>
    <lineage>
        <taxon>Archaea</taxon>
        <taxon>Methanobacteriati</taxon>
        <taxon>Methanobacteriota</taxon>
        <taxon>Stenosarchaea group</taxon>
        <taxon>Halobacteria</taxon>
        <taxon>Halobacteriales</taxon>
        <taxon>Haloferacaceae</taxon>
        <taxon>Haloquadratum</taxon>
    </lineage>
</organism>
<dbReference type="Pfam" id="PF01022">
    <property type="entry name" value="HTH_5"/>
    <property type="match status" value="1"/>
</dbReference>
<feature type="domain" description="HTH arsR-type" evidence="1">
    <location>
        <begin position="49"/>
        <end position="145"/>
    </location>
</feature>
<evidence type="ECO:0000313" key="3">
    <source>
        <dbReference type="Proteomes" id="UP000030649"/>
    </source>
</evidence>
<protein>
    <submittedName>
        <fullName evidence="2">Uncharacterized protein conserved in archaea</fullName>
    </submittedName>
</protein>
<dbReference type="InterPro" id="IPR036388">
    <property type="entry name" value="WH-like_DNA-bd_sf"/>
</dbReference>
<dbReference type="InterPro" id="IPR036390">
    <property type="entry name" value="WH_DNA-bd_sf"/>
</dbReference>
<reference evidence="2 3" key="1">
    <citation type="journal article" date="2013" name="PLoS ONE">
        <title>Assembly-driven community genomics of a hypersaline microbial ecosystem.</title>
        <authorList>
            <person name="Podell S."/>
            <person name="Ugalde J.A."/>
            <person name="Narasingarao P."/>
            <person name="Banfield J.F."/>
            <person name="Heidelberg K.B."/>
            <person name="Allen E.E."/>
        </authorList>
    </citation>
    <scope>NUCLEOTIDE SEQUENCE [LARGE SCALE GENOMIC DNA]</scope>
    <source>
        <strain evidence="3">J07HQW1</strain>
    </source>
</reference>
<dbReference type="HOGENOM" id="CLU_1771880_0_0_2"/>